<dbReference type="InterPro" id="IPR006358">
    <property type="entry name" value="Tscrpt_elong_fac_GreB"/>
</dbReference>
<evidence type="ECO:0000256" key="4">
    <source>
        <dbReference type="HAMAP-Rule" id="MF_00930"/>
    </source>
</evidence>
<keyword evidence="8" id="KW-0648">Protein biosynthesis</keyword>
<dbReference type="InterPro" id="IPR022691">
    <property type="entry name" value="Tscrpt_elong_fac_GreA/B_N"/>
</dbReference>
<dbReference type="SUPFAM" id="SSF54534">
    <property type="entry name" value="FKBP-like"/>
    <property type="match status" value="1"/>
</dbReference>
<evidence type="ECO:0000256" key="5">
    <source>
        <dbReference type="SAM" id="MobiDB-lite"/>
    </source>
</evidence>
<dbReference type="InterPro" id="IPR036805">
    <property type="entry name" value="Tscrpt_elong_fac_GreA/B_N_sf"/>
</dbReference>
<keyword evidence="9" id="KW-1185">Reference proteome</keyword>
<evidence type="ECO:0000313" key="8">
    <source>
        <dbReference type="EMBL" id="GLR64224.1"/>
    </source>
</evidence>
<dbReference type="HAMAP" id="MF_00930">
    <property type="entry name" value="GreB"/>
    <property type="match status" value="1"/>
</dbReference>
<keyword evidence="2 4" id="KW-0238">DNA-binding</keyword>
<proteinExistence type="inferred from homology"/>
<evidence type="ECO:0000256" key="3">
    <source>
        <dbReference type="ARBA" id="ARBA00023163"/>
    </source>
</evidence>
<organism evidence="8 9">
    <name type="scientific">Marinospirillum insulare</name>
    <dbReference type="NCBI Taxonomy" id="217169"/>
    <lineage>
        <taxon>Bacteria</taxon>
        <taxon>Pseudomonadati</taxon>
        <taxon>Pseudomonadota</taxon>
        <taxon>Gammaproteobacteria</taxon>
        <taxon>Oceanospirillales</taxon>
        <taxon>Oceanospirillaceae</taxon>
        <taxon>Marinospirillum</taxon>
    </lineage>
</organism>
<name>A0ABQ5ZVM8_9GAMM</name>
<feature type="domain" description="Transcription elongation factor GreA/GreB N-terminal" evidence="7">
    <location>
        <begin position="19"/>
        <end position="88"/>
    </location>
</feature>
<dbReference type="EMBL" id="BSOR01000028">
    <property type="protein sequence ID" value="GLR64224.1"/>
    <property type="molecule type" value="Genomic_DNA"/>
</dbReference>
<feature type="domain" description="Transcription elongation factor GreA/GreB C-terminal" evidence="6">
    <location>
        <begin position="96"/>
        <end position="169"/>
    </location>
</feature>
<gene>
    <name evidence="4 8" type="primary">greB</name>
    <name evidence="8" type="ORF">GCM10007878_16620</name>
</gene>
<dbReference type="Pfam" id="PF03449">
    <property type="entry name" value="GreA_GreB_N"/>
    <property type="match status" value="1"/>
</dbReference>
<reference evidence="9" key="1">
    <citation type="journal article" date="2019" name="Int. J. Syst. Evol. Microbiol.">
        <title>The Global Catalogue of Microorganisms (GCM) 10K type strain sequencing project: providing services to taxonomists for standard genome sequencing and annotation.</title>
        <authorList>
            <consortium name="The Broad Institute Genomics Platform"/>
            <consortium name="The Broad Institute Genome Sequencing Center for Infectious Disease"/>
            <person name="Wu L."/>
            <person name="Ma J."/>
        </authorList>
    </citation>
    <scope>NUCLEOTIDE SEQUENCE [LARGE SCALE GENOMIC DNA]</scope>
    <source>
        <strain evidence="9">NBRC 100033</strain>
    </source>
</reference>
<dbReference type="InterPro" id="IPR028624">
    <property type="entry name" value="Tscrpt_elong_fac_GreA/B"/>
</dbReference>
<dbReference type="Pfam" id="PF01272">
    <property type="entry name" value="GreA_GreB"/>
    <property type="match status" value="1"/>
</dbReference>
<dbReference type="NCBIfam" id="TIGR01461">
    <property type="entry name" value="greB"/>
    <property type="match status" value="1"/>
</dbReference>
<keyword evidence="1 4" id="KW-0805">Transcription regulation</keyword>
<comment type="caution">
    <text evidence="8">The sequence shown here is derived from an EMBL/GenBank/DDBJ whole genome shotgun (WGS) entry which is preliminary data.</text>
</comment>
<keyword evidence="3 4" id="KW-0804">Transcription</keyword>
<dbReference type="SUPFAM" id="SSF46557">
    <property type="entry name" value="GreA transcript cleavage protein, N-terminal domain"/>
    <property type="match status" value="1"/>
</dbReference>
<keyword evidence="8" id="KW-0251">Elongation factor</keyword>
<sequence length="171" mass="19756">MSRWRDPATDPRAEEKTNLITPEGHARLQSTRDFLWQVRHPELAVKVREAAAQGDRSENADYTYNKRELNRTLSRIRFLDQRLDVLKVVDRMPADTQRVFFGAWVTLEDEEGEEETFRIVGPDESDASTNLISIDAPRSRLLLGKSLDDEVELPTTEGLKPFIITEIRYQV</sequence>
<accession>A0ABQ5ZVM8</accession>
<evidence type="ECO:0000256" key="2">
    <source>
        <dbReference type="ARBA" id="ARBA00023125"/>
    </source>
</evidence>
<dbReference type="PIRSF" id="PIRSF006092">
    <property type="entry name" value="GreA_GreB"/>
    <property type="match status" value="1"/>
</dbReference>
<comment type="similarity">
    <text evidence="4">Belongs to the GreA/GreB family. GreB subfamily.</text>
</comment>
<evidence type="ECO:0000259" key="6">
    <source>
        <dbReference type="Pfam" id="PF01272"/>
    </source>
</evidence>
<feature type="region of interest" description="Disordered" evidence="5">
    <location>
        <begin position="1"/>
        <end position="24"/>
    </location>
</feature>
<dbReference type="HAMAP" id="MF_00105">
    <property type="entry name" value="GreA_GreB"/>
    <property type="match status" value="1"/>
</dbReference>
<dbReference type="InterPro" id="IPR036953">
    <property type="entry name" value="GreA/GreB_C_sf"/>
</dbReference>
<dbReference type="Gene3D" id="3.10.50.30">
    <property type="entry name" value="Transcription elongation factor, GreA/GreB, C-terminal domain"/>
    <property type="match status" value="1"/>
</dbReference>
<dbReference type="PANTHER" id="PTHR30437">
    <property type="entry name" value="TRANSCRIPTION ELONGATION FACTOR GREA"/>
    <property type="match status" value="1"/>
</dbReference>
<dbReference type="GO" id="GO:0003746">
    <property type="term" value="F:translation elongation factor activity"/>
    <property type="evidence" value="ECO:0007669"/>
    <property type="project" value="UniProtKB-KW"/>
</dbReference>
<evidence type="ECO:0000256" key="1">
    <source>
        <dbReference type="ARBA" id="ARBA00023015"/>
    </source>
</evidence>
<dbReference type="InterPro" id="IPR023459">
    <property type="entry name" value="Tscrpt_elong_fac_GreA/B_fam"/>
</dbReference>
<evidence type="ECO:0000313" key="9">
    <source>
        <dbReference type="Proteomes" id="UP001156682"/>
    </source>
</evidence>
<comment type="function">
    <text evidence="4">Necessary for efficient RNA polymerase transcription elongation past template-encoded arresting sites. The arresting sites in DNA have the property of trapping a certain fraction of elongating RNA polymerases that pass through, resulting in locked ternary complexes. Cleavage of the nascent transcript by cleavage factors such as GreA or GreB allows the resumption of elongation from the new 3'terminus. GreB releases sequences of up to 9 nucleotides in length.</text>
</comment>
<dbReference type="Gene3D" id="1.10.287.180">
    <property type="entry name" value="Transcription elongation factor, GreA/GreB, N-terminal domain"/>
    <property type="match status" value="1"/>
</dbReference>
<evidence type="ECO:0000259" key="7">
    <source>
        <dbReference type="Pfam" id="PF03449"/>
    </source>
</evidence>
<protein>
    <recommendedName>
        <fullName evidence="4">Transcription elongation factor GreB</fullName>
    </recommendedName>
    <alternativeName>
        <fullName evidence="4">Transcript cleavage factor GreB</fullName>
    </alternativeName>
</protein>
<dbReference type="Proteomes" id="UP001156682">
    <property type="component" value="Unassembled WGS sequence"/>
</dbReference>
<dbReference type="InterPro" id="IPR001437">
    <property type="entry name" value="Tscrpt_elong_fac_GreA/B_C"/>
</dbReference>
<dbReference type="PANTHER" id="PTHR30437:SF6">
    <property type="entry name" value="TRANSCRIPTION ELONGATION FACTOR GREB"/>
    <property type="match status" value="1"/>
</dbReference>
<feature type="compositionally biased region" description="Basic and acidic residues" evidence="5">
    <location>
        <begin position="1"/>
        <end position="17"/>
    </location>
</feature>